<dbReference type="GeneID" id="87903829"/>
<reference evidence="1 2" key="1">
    <citation type="journal article" date="2023" name="bioRxiv">
        <title>High-quality genome assemblies of four members of thePodospora anserinaspecies complex.</title>
        <authorList>
            <person name="Ament-Velasquez S.L."/>
            <person name="Vogan A.A."/>
            <person name="Wallerman O."/>
            <person name="Hartmann F."/>
            <person name="Gautier V."/>
            <person name="Silar P."/>
            <person name="Giraud T."/>
            <person name="Johannesson H."/>
        </authorList>
    </citation>
    <scope>NUCLEOTIDE SEQUENCE [LARGE SCALE GENOMIC DNA]</scope>
    <source>
        <strain evidence="1 2">CBS 415.72m</strain>
    </source>
</reference>
<dbReference type="Proteomes" id="UP001323405">
    <property type="component" value="Unassembled WGS sequence"/>
</dbReference>
<comment type="caution">
    <text evidence="1">The sequence shown here is derived from an EMBL/GenBank/DDBJ whole genome shotgun (WGS) entry which is preliminary data.</text>
</comment>
<dbReference type="RefSeq" id="XP_062740299.1">
    <property type="nucleotide sequence ID" value="XM_062884061.1"/>
</dbReference>
<dbReference type="EMBL" id="JAFFHA010000008">
    <property type="protein sequence ID" value="KAK4651324.1"/>
    <property type="molecule type" value="Genomic_DNA"/>
</dbReference>
<gene>
    <name evidence="1" type="ORF">QC762_0091540</name>
</gene>
<keyword evidence="2" id="KW-1185">Reference proteome</keyword>
<sequence length="60" mass="6664">MPSTRKIGRAIPPYLDSNTTIHLTATVRNHPGPSLISALDLAQKQLRKRSLDDLQDLCPK</sequence>
<organism evidence="1 2">
    <name type="scientific">Podospora pseudocomata</name>
    <dbReference type="NCBI Taxonomy" id="2093779"/>
    <lineage>
        <taxon>Eukaryota</taxon>
        <taxon>Fungi</taxon>
        <taxon>Dikarya</taxon>
        <taxon>Ascomycota</taxon>
        <taxon>Pezizomycotina</taxon>
        <taxon>Sordariomycetes</taxon>
        <taxon>Sordariomycetidae</taxon>
        <taxon>Sordariales</taxon>
        <taxon>Podosporaceae</taxon>
        <taxon>Podospora</taxon>
    </lineage>
</organism>
<evidence type="ECO:0000313" key="2">
    <source>
        <dbReference type="Proteomes" id="UP001323405"/>
    </source>
</evidence>
<proteinExistence type="predicted"/>
<accession>A0ABR0G6S2</accession>
<evidence type="ECO:0000313" key="1">
    <source>
        <dbReference type="EMBL" id="KAK4651324.1"/>
    </source>
</evidence>
<protein>
    <submittedName>
        <fullName evidence="1">Uncharacterized protein</fullName>
    </submittedName>
</protein>
<name>A0ABR0G6S2_9PEZI</name>